<dbReference type="RefSeq" id="XP_014157660.1">
    <property type="nucleotide sequence ID" value="XM_014302185.1"/>
</dbReference>
<dbReference type="EMBL" id="KQ241811">
    <property type="protein sequence ID" value="KNC83758.1"/>
    <property type="molecule type" value="Genomic_DNA"/>
</dbReference>
<keyword evidence="4" id="KW-1185">Reference proteome</keyword>
<feature type="region of interest" description="Disordered" evidence="2">
    <location>
        <begin position="50"/>
        <end position="86"/>
    </location>
</feature>
<feature type="compositionally biased region" description="Basic and acidic residues" evidence="2">
    <location>
        <begin position="67"/>
        <end position="86"/>
    </location>
</feature>
<dbReference type="AlphaFoldDB" id="A0A0L0G6B6"/>
<protein>
    <submittedName>
        <fullName evidence="3">Uncharacterized protein</fullName>
    </submittedName>
</protein>
<dbReference type="Proteomes" id="UP000054560">
    <property type="component" value="Unassembled WGS sequence"/>
</dbReference>
<keyword evidence="1" id="KW-0175">Coiled coil</keyword>
<evidence type="ECO:0000256" key="1">
    <source>
        <dbReference type="SAM" id="Coils"/>
    </source>
</evidence>
<evidence type="ECO:0000256" key="2">
    <source>
        <dbReference type="SAM" id="MobiDB-lite"/>
    </source>
</evidence>
<name>A0A0L0G6B6_9EUKA</name>
<dbReference type="GeneID" id="25904512"/>
<reference evidence="3 4" key="1">
    <citation type="submission" date="2011-02" db="EMBL/GenBank/DDBJ databases">
        <title>The Genome Sequence of Sphaeroforma arctica JP610.</title>
        <authorList>
            <consortium name="The Broad Institute Genome Sequencing Platform"/>
            <person name="Russ C."/>
            <person name="Cuomo C."/>
            <person name="Young S.K."/>
            <person name="Zeng Q."/>
            <person name="Gargeya S."/>
            <person name="Alvarado L."/>
            <person name="Berlin A."/>
            <person name="Chapman S.B."/>
            <person name="Chen Z."/>
            <person name="Freedman E."/>
            <person name="Gellesch M."/>
            <person name="Goldberg J."/>
            <person name="Griggs A."/>
            <person name="Gujja S."/>
            <person name="Heilman E."/>
            <person name="Heiman D."/>
            <person name="Howarth C."/>
            <person name="Mehta T."/>
            <person name="Neiman D."/>
            <person name="Pearson M."/>
            <person name="Roberts A."/>
            <person name="Saif S."/>
            <person name="Shea T."/>
            <person name="Shenoy N."/>
            <person name="Sisk P."/>
            <person name="Stolte C."/>
            <person name="Sykes S."/>
            <person name="White J."/>
            <person name="Yandava C."/>
            <person name="Burger G."/>
            <person name="Gray M.W."/>
            <person name="Holland P.W.H."/>
            <person name="King N."/>
            <person name="Lang F.B.F."/>
            <person name="Roger A.J."/>
            <person name="Ruiz-Trillo I."/>
            <person name="Haas B."/>
            <person name="Nusbaum C."/>
            <person name="Birren B."/>
        </authorList>
    </citation>
    <scope>NUCLEOTIDE SEQUENCE [LARGE SCALE GENOMIC DNA]</scope>
    <source>
        <strain evidence="3 4">JP610</strain>
    </source>
</reference>
<proteinExistence type="predicted"/>
<evidence type="ECO:0000313" key="3">
    <source>
        <dbReference type="EMBL" id="KNC83758.1"/>
    </source>
</evidence>
<accession>A0A0L0G6B6</accession>
<sequence length="187" mass="21186">MTVSVDDVAHTLQLTRAANADLHRVLAEVNALFDTLKMYKLFNPQTNDEQAVGVEQEPGTANNKTLKRSESQRKDTTEDGAKSNEEFNERLAKRLESYNTAIQQLRDHLQAINRICPAEWVGRKEKVVLTEQSEMSAADTAKYLQLEAQRNHLRVELEKRNTHLTVAIAQLRNISSVMATTSNVRQL</sequence>
<organism evidence="3 4">
    <name type="scientific">Sphaeroforma arctica JP610</name>
    <dbReference type="NCBI Taxonomy" id="667725"/>
    <lineage>
        <taxon>Eukaryota</taxon>
        <taxon>Ichthyosporea</taxon>
        <taxon>Ichthyophonida</taxon>
        <taxon>Sphaeroforma</taxon>
    </lineage>
</organism>
<gene>
    <name evidence="3" type="ORF">SARC_04008</name>
</gene>
<evidence type="ECO:0000313" key="4">
    <source>
        <dbReference type="Proteomes" id="UP000054560"/>
    </source>
</evidence>
<feature type="coiled-coil region" evidence="1">
    <location>
        <begin position="88"/>
        <end position="115"/>
    </location>
</feature>